<gene>
    <name evidence="3" type="ORF">VRU48_07485</name>
</gene>
<keyword evidence="4" id="KW-1185">Reference proteome</keyword>
<reference evidence="3 4" key="1">
    <citation type="submission" date="2024-01" db="EMBL/GenBank/DDBJ databases">
        <title>Pedobacter sp. nov., isolated from fresh soil.</title>
        <authorList>
            <person name="Le N.T.T."/>
        </authorList>
    </citation>
    <scope>NUCLEOTIDE SEQUENCE [LARGE SCALE GENOMIC DNA]</scope>
    <source>
        <strain evidence="3 4">KR3-3</strain>
    </source>
</reference>
<evidence type="ECO:0000313" key="3">
    <source>
        <dbReference type="EMBL" id="MEE1944942.1"/>
    </source>
</evidence>
<dbReference type="Proteomes" id="UP001336835">
    <property type="component" value="Unassembled WGS sequence"/>
</dbReference>
<keyword evidence="1" id="KW-0732">Signal</keyword>
<evidence type="ECO:0000259" key="2">
    <source>
        <dbReference type="Pfam" id="PF16871"/>
    </source>
</evidence>
<name>A0ABU7I651_9SPHI</name>
<feature type="chain" id="PRO_5047535098" evidence="1">
    <location>
        <begin position="21"/>
        <end position="460"/>
    </location>
</feature>
<evidence type="ECO:0000256" key="1">
    <source>
        <dbReference type="SAM" id="SignalP"/>
    </source>
</evidence>
<dbReference type="RefSeq" id="WP_330107299.1">
    <property type="nucleotide sequence ID" value="NZ_JAZDQT010000001.1"/>
</dbReference>
<dbReference type="Pfam" id="PF16871">
    <property type="entry name" value="DUF5077"/>
    <property type="match status" value="1"/>
</dbReference>
<comment type="caution">
    <text evidence="3">The sequence shown here is derived from an EMBL/GenBank/DDBJ whole genome shotgun (WGS) entry which is preliminary data.</text>
</comment>
<feature type="signal peptide" evidence="1">
    <location>
        <begin position="1"/>
        <end position="20"/>
    </location>
</feature>
<feature type="domain" description="DUF5077" evidence="2">
    <location>
        <begin position="56"/>
        <end position="153"/>
    </location>
</feature>
<organism evidence="3 4">
    <name type="scientific">Pedobacter albus</name>
    <dbReference type="NCBI Taxonomy" id="3113905"/>
    <lineage>
        <taxon>Bacteria</taxon>
        <taxon>Pseudomonadati</taxon>
        <taxon>Bacteroidota</taxon>
        <taxon>Sphingobacteriia</taxon>
        <taxon>Sphingobacteriales</taxon>
        <taxon>Sphingobacteriaceae</taxon>
        <taxon>Pedobacter</taxon>
    </lineage>
</organism>
<sequence>MKPRKILLFLAILACNMALAQQPAAQLFKIPANKGYVEPFSPGRPGVSVPVGYPENKGIVSNWRDKSKSVVWYLYQKPGSYELSFNHTVEQGKNLQFELKVSATYANSGFKGFTKKITFKGTGQADSLFAAKVDVPQTGYFRYELKPISDPESAIKIANLTFKSLKPGGQVNQTDYQSSPSVHLSFSTTDQTTKAYNWIYEEILVPEGGDPLATYYMSLGFFRGYMGIQTNSETERRVLFSVWDSKDAEHDKTITQHDYVSLVDKGEATTVNSFGGEGTGGQSYVKTANWQTGKPVKFLMNISKQANNSVVLSAWYKLEGQDWQYVASWRAPKEQRLFDGFYSFIENYGYTNGQIRREAYYYNAWGKEEATGKWINFNKVRFSNTDGKEGQRVDFEQGVSPKYPDRFYMASGGYTPTLKTANQIPLSVSQMNLDLKPFEDRIALALKNEDQNKDKLKKSK</sequence>
<evidence type="ECO:0000313" key="4">
    <source>
        <dbReference type="Proteomes" id="UP001336835"/>
    </source>
</evidence>
<proteinExistence type="predicted"/>
<protein>
    <submittedName>
        <fullName evidence="3">DUF3472 domain-containing protein</fullName>
    </submittedName>
</protein>
<dbReference type="InterPro" id="IPR031712">
    <property type="entry name" value="DUF5077"/>
</dbReference>
<dbReference type="InterPro" id="IPR021862">
    <property type="entry name" value="DUF3472"/>
</dbReference>
<dbReference type="EMBL" id="JAZDQT010000001">
    <property type="protein sequence ID" value="MEE1944942.1"/>
    <property type="molecule type" value="Genomic_DNA"/>
</dbReference>
<accession>A0ABU7I651</accession>
<dbReference type="Pfam" id="PF11958">
    <property type="entry name" value="DUF3472"/>
    <property type="match status" value="1"/>
</dbReference>